<dbReference type="NCBIfam" id="NF041728">
    <property type="entry name" value="BPSL0761_fam"/>
    <property type="match status" value="1"/>
</dbReference>
<name>A0A7M3A5S1_PSEAI</name>
<evidence type="ECO:0000313" key="2">
    <source>
        <dbReference type="EMBL" id="QOJ65895.1"/>
    </source>
</evidence>
<accession>A0A7M3A5S1</accession>
<dbReference type="EMBL" id="MT732186">
    <property type="protein sequence ID" value="QOJ65895.1"/>
    <property type="molecule type" value="Genomic_DNA"/>
</dbReference>
<proteinExistence type="predicted"/>
<evidence type="ECO:0000313" key="1">
    <source>
        <dbReference type="EMBL" id="QOJ64801.1"/>
    </source>
</evidence>
<dbReference type="InterPro" id="IPR049723">
    <property type="entry name" value="BPSL0761-like"/>
</dbReference>
<geneLocation type="plasmid" evidence="2">
    <name>pPUV-8</name>
</geneLocation>
<dbReference type="RefSeq" id="WP_031630401.1">
    <property type="nucleotide sequence ID" value="NZ_AP014622.1"/>
</dbReference>
<organism evidence="1">
    <name type="scientific">Pseudomonas aeruginosa</name>
    <dbReference type="NCBI Taxonomy" id="287"/>
    <lineage>
        <taxon>Bacteria</taxon>
        <taxon>Pseudomonadati</taxon>
        <taxon>Pseudomonadota</taxon>
        <taxon>Gammaproteobacteria</taxon>
        <taxon>Pseudomonadales</taxon>
        <taxon>Pseudomonadaceae</taxon>
        <taxon>Pseudomonas</taxon>
    </lineage>
</organism>
<geneLocation type="plasmid" evidence="1">
    <name>pPUV-6</name>
</geneLocation>
<sequence>MTMPNERSRAVVLTRDFLVALSRDNALPEKVRHDAKFLLRHYPTRDDVILAGKIEEQAESMPLEALGPVFSSSLT</sequence>
<keyword evidence="1" id="KW-0614">Plasmid</keyword>
<dbReference type="AlphaFoldDB" id="A0A7M3A5S1"/>
<reference evidence="1" key="1">
    <citation type="journal article" date="2021" name="Antimicrob. Agents Chemother.">
        <title>Epidemic territorial spread of IncP-2-type VIM-2 carbapenemase-encoding megaplasmids in nosocomial Pseudomonas aeruginosa populations.</title>
        <authorList>
            <person name="Urbanowicz P."/>
            <person name="Bitar I."/>
            <person name="Izdebski R."/>
            <person name="Baraniak A."/>
            <person name="Literacka E."/>
            <person name="Hrabak J."/>
            <person name="Gniadkowski M."/>
        </authorList>
    </citation>
    <scope>NUCLEOTIDE SEQUENCE</scope>
    <source>
        <strain evidence="2">NMI2635/08</strain>
        <strain evidence="1">NMI3438/07</strain>
        <plasmid evidence="1">pPUV-6</plasmid>
        <plasmid evidence="2">pPUV-8</plasmid>
    </source>
</reference>
<protein>
    <submittedName>
        <fullName evidence="1">Uncharacterized protein</fullName>
    </submittedName>
</protein>
<dbReference type="EMBL" id="MT732184">
    <property type="protein sequence ID" value="QOJ64801.1"/>
    <property type="molecule type" value="Genomic_DNA"/>
</dbReference>